<dbReference type="EMBL" id="LCFS01000002">
    <property type="protein sequence ID" value="KKT01200.1"/>
    <property type="molecule type" value="Genomic_DNA"/>
</dbReference>
<keyword evidence="2" id="KW-1133">Transmembrane helix</keyword>
<evidence type="ECO:0000313" key="3">
    <source>
        <dbReference type="EMBL" id="KKT01200.1"/>
    </source>
</evidence>
<protein>
    <submittedName>
        <fullName evidence="3">Uncharacterized protein</fullName>
    </submittedName>
</protein>
<accession>A0A0G1DU82</accession>
<evidence type="ECO:0000256" key="1">
    <source>
        <dbReference type="SAM" id="MobiDB-lite"/>
    </source>
</evidence>
<sequence length="173" mass="18354">MIPKFRNIIMFIAIAAVFILIYVFFIKPSPEQENLVSTPSNASLPDVNNSGGETGMSSETSAVAKDFLALLLNVKNIKLNDVIFIDLAFNSLHDSSITLTPDGTEGRPNPFAQFGNDIVPTPPAPPAPPAPPTCTAPKVLNPSTNACVTPMTCTLPKVLDPLTNTCVTPPPNP</sequence>
<proteinExistence type="predicted"/>
<feature type="transmembrane region" description="Helical" evidence="2">
    <location>
        <begin position="7"/>
        <end position="25"/>
    </location>
</feature>
<reference evidence="3 4" key="1">
    <citation type="journal article" date="2015" name="Nature">
        <title>rRNA introns, odd ribosomes, and small enigmatic genomes across a large radiation of phyla.</title>
        <authorList>
            <person name="Brown C.T."/>
            <person name="Hug L.A."/>
            <person name="Thomas B.C."/>
            <person name="Sharon I."/>
            <person name="Castelle C.J."/>
            <person name="Singh A."/>
            <person name="Wilkins M.J."/>
            <person name="Williams K.H."/>
            <person name="Banfield J.F."/>
        </authorList>
    </citation>
    <scope>NUCLEOTIDE SEQUENCE [LARGE SCALE GENOMIC DNA]</scope>
</reference>
<name>A0A0G1DU82_9BACT</name>
<gene>
    <name evidence="3" type="ORF">UV76_C0002G0113</name>
</gene>
<keyword evidence="2" id="KW-0472">Membrane</keyword>
<dbReference type="Proteomes" id="UP000034646">
    <property type="component" value="Unassembled WGS sequence"/>
</dbReference>
<comment type="caution">
    <text evidence="3">The sequence shown here is derived from an EMBL/GenBank/DDBJ whole genome shotgun (WGS) entry which is preliminary data.</text>
</comment>
<keyword evidence="2" id="KW-0812">Transmembrane</keyword>
<organism evidence="3 4">
    <name type="scientific">Candidatus Nomurabacteria bacterium GW2011_GWA2_43_15</name>
    <dbReference type="NCBI Taxonomy" id="1618738"/>
    <lineage>
        <taxon>Bacteria</taxon>
        <taxon>Candidatus Nomuraibacteriota</taxon>
    </lineage>
</organism>
<feature type="region of interest" description="Disordered" evidence="1">
    <location>
        <begin position="35"/>
        <end position="57"/>
    </location>
</feature>
<evidence type="ECO:0000313" key="4">
    <source>
        <dbReference type="Proteomes" id="UP000034646"/>
    </source>
</evidence>
<feature type="compositionally biased region" description="Polar residues" evidence="1">
    <location>
        <begin position="35"/>
        <end position="49"/>
    </location>
</feature>
<dbReference type="STRING" id="1618738.UV76_C0002G0113"/>
<evidence type="ECO:0000256" key="2">
    <source>
        <dbReference type="SAM" id="Phobius"/>
    </source>
</evidence>
<dbReference type="AlphaFoldDB" id="A0A0G1DU82"/>